<dbReference type="AlphaFoldDB" id="A0A0B2RRR6"/>
<dbReference type="EMBL" id="KN647999">
    <property type="protein sequence ID" value="KHN35770.1"/>
    <property type="molecule type" value="Genomic_DNA"/>
</dbReference>
<dbReference type="PANTHER" id="PTHR23274:SF48">
    <property type="entry name" value="ATP-DEPENDENT DNA HELICASE"/>
    <property type="match status" value="1"/>
</dbReference>
<gene>
    <name evidence="2" type="ORF">glysoja_046021</name>
</gene>
<proteinExistence type="predicted"/>
<dbReference type="PANTHER" id="PTHR23274">
    <property type="entry name" value="DNA HELICASE-RELATED"/>
    <property type="match status" value="1"/>
</dbReference>
<accession>A0A0B2RRR6</accession>
<feature type="domain" description="DNA helicase Pif1-like 2B" evidence="1">
    <location>
        <begin position="1"/>
        <end position="23"/>
    </location>
</feature>
<dbReference type="Proteomes" id="UP000053555">
    <property type="component" value="Unassembled WGS sequence"/>
</dbReference>
<dbReference type="GO" id="GO:0006260">
    <property type="term" value="P:DNA replication"/>
    <property type="evidence" value="ECO:0007669"/>
    <property type="project" value="TreeGrafter"/>
</dbReference>
<reference evidence="2" key="1">
    <citation type="submission" date="2014-07" db="EMBL/GenBank/DDBJ databases">
        <title>Identification of a novel salt tolerance gene in wild soybean by whole-genome sequencing.</title>
        <authorList>
            <person name="Lam H.-M."/>
            <person name="Qi X."/>
            <person name="Li M.-W."/>
            <person name="Liu X."/>
            <person name="Xie M."/>
            <person name="Ni M."/>
            <person name="Xu X."/>
        </authorList>
    </citation>
    <scope>NUCLEOTIDE SEQUENCE [LARGE SCALE GENOMIC DNA]</scope>
    <source>
        <tissue evidence="2">Root</tissue>
    </source>
</reference>
<dbReference type="Pfam" id="PF21530">
    <property type="entry name" value="Pif1_2B_dom"/>
    <property type="match status" value="1"/>
</dbReference>
<organism evidence="2">
    <name type="scientific">Glycine soja</name>
    <name type="common">Wild soybean</name>
    <dbReference type="NCBI Taxonomy" id="3848"/>
    <lineage>
        <taxon>Eukaryota</taxon>
        <taxon>Viridiplantae</taxon>
        <taxon>Streptophyta</taxon>
        <taxon>Embryophyta</taxon>
        <taxon>Tracheophyta</taxon>
        <taxon>Spermatophyta</taxon>
        <taxon>Magnoliopsida</taxon>
        <taxon>eudicotyledons</taxon>
        <taxon>Gunneridae</taxon>
        <taxon>Pentapetalae</taxon>
        <taxon>rosids</taxon>
        <taxon>fabids</taxon>
        <taxon>Fabales</taxon>
        <taxon>Fabaceae</taxon>
        <taxon>Papilionoideae</taxon>
        <taxon>50 kb inversion clade</taxon>
        <taxon>NPAAA clade</taxon>
        <taxon>indigoferoid/millettioid clade</taxon>
        <taxon>Phaseoleae</taxon>
        <taxon>Glycine</taxon>
        <taxon>Glycine subgen. Soja</taxon>
    </lineage>
</organism>
<dbReference type="InterPro" id="IPR049163">
    <property type="entry name" value="Pif1-like_2B_dom"/>
</dbReference>
<name>A0A0B2RRR6_GLYSO</name>
<sequence>MLLRNIDQSFGLCHDTGLVVTQLVNHVLEAKVISSINIGEKIFIPSLSLTPFDHRISFQFQYKQFPMVISFVMKINKSQG</sequence>
<protein>
    <recommendedName>
        <fullName evidence="1">DNA helicase Pif1-like 2B domain-containing protein</fullName>
    </recommendedName>
</protein>
<evidence type="ECO:0000313" key="2">
    <source>
        <dbReference type="EMBL" id="KHN35770.1"/>
    </source>
</evidence>
<dbReference type="GO" id="GO:0005657">
    <property type="term" value="C:replication fork"/>
    <property type="evidence" value="ECO:0007669"/>
    <property type="project" value="TreeGrafter"/>
</dbReference>
<evidence type="ECO:0000259" key="1">
    <source>
        <dbReference type="Pfam" id="PF21530"/>
    </source>
</evidence>